<name>A0A7S1BWL5_9STRA</name>
<feature type="transmembrane region" description="Helical" evidence="1">
    <location>
        <begin position="20"/>
        <end position="39"/>
    </location>
</feature>
<proteinExistence type="predicted"/>
<feature type="transmembrane region" description="Helical" evidence="1">
    <location>
        <begin position="162"/>
        <end position="184"/>
    </location>
</feature>
<evidence type="ECO:0008006" key="3">
    <source>
        <dbReference type="Google" id="ProtNLM"/>
    </source>
</evidence>
<dbReference type="EMBL" id="HBFR01037589">
    <property type="protein sequence ID" value="CAD8900177.1"/>
    <property type="molecule type" value="Transcribed_RNA"/>
</dbReference>
<organism evidence="2">
    <name type="scientific">Corethron hystrix</name>
    <dbReference type="NCBI Taxonomy" id="216773"/>
    <lineage>
        <taxon>Eukaryota</taxon>
        <taxon>Sar</taxon>
        <taxon>Stramenopiles</taxon>
        <taxon>Ochrophyta</taxon>
        <taxon>Bacillariophyta</taxon>
        <taxon>Coscinodiscophyceae</taxon>
        <taxon>Corethrophycidae</taxon>
        <taxon>Corethrales</taxon>
        <taxon>Corethraceae</taxon>
        <taxon>Corethron</taxon>
    </lineage>
</organism>
<protein>
    <recommendedName>
        <fullName evidence="3">TLC domain-containing protein</fullName>
    </recommendedName>
</protein>
<keyword evidence="1" id="KW-0812">Transmembrane</keyword>
<feature type="transmembrane region" description="Helical" evidence="1">
    <location>
        <begin position="256"/>
        <end position="274"/>
    </location>
</feature>
<accession>A0A7S1BWL5</accession>
<dbReference type="AlphaFoldDB" id="A0A7S1BWL5"/>
<feature type="transmembrane region" description="Helical" evidence="1">
    <location>
        <begin position="138"/>
        <end position="156"/>
    </location>
</feature>
<evidence type="ECO:0000256" key="1">
    <source>
        <dbReference type="SAM" id="Phobius"/>
    </source>
</evidence>
<reference evidence="2" key="1">
    <citation type="submission" date="2021-01" db="EMBL/GenBank/DDBJ databases">
        <authorList>
            <person name="Corre E."/>
            <person name="Pelletier E."/>
            <person name="Niang G."/>
            <person name="Scheremetjew M."/>
            <person name="Finn R."/>
            <person name="Kale V."/>
            <person name="Holt S."/>
            <person name="Cochrane G."/>
            <person name="Meng A."/>
            <person name="Brown T."/>
            <person name="Cohen L."/>
        </authorList>
    </citation>
    <scope>NUCLEOTIDE SEQUENCE</scope>
    <source>
        <strain evidence="2">308</strain>
    </source>
</reference>
<feature type="transmembrane region" description="Helical" evidence="1">
    <location>
        <begin position="205"/>
        <end position="222"/>
    </location>
</feature>
<keyword evidence="1" id="KW-1133">Transmembrane helix</keyword>
<sequence length="287" mass="32762">MGGGVIYPPVKISVSQHLSTVVPIFTLLTLSYIVAYQVAKNSIIILPPVAAEFCSEKESICSRPDLFAFQVASGVAIYSAAAVSILAWYQFKASGPLPTTLEGRMYGWHNYAYKIAVINFTFQLWDFFVSLMIPEHCTAVFLCHHIFAALTAWIAMNNQINIYYGIFYLGLTEVSSTFLVFVDLGKFFPPSEGTLFHLLESMCKYGFAISFVWFRVILWWKISFEMWTDFYHLWKKDDNSEGSYSKMRPGKWYVPFYYIIGSIGFGLLQLFWAMKVLEASAEHLESN</sequence>
<evidence type="ECO:0000313" key="2">
    <source>
        <dbReference type="EMBL" id="CAD8900177.1"/>
    </source>
</evidence>
<gene>
    <name evidence="2" type="ORF">CHYS00102_LOCUS27394</name>
</gene>
<feature type="transmembrane region" description="Helical" evidence="1">
    <location>
        <begin position="66"/>
        <end position="91"/>
    </location>
</feature>
<keyword evidence="1" id="KW-0472">Membrane</keyword>